<keyword evidence="3" id="KW-0106">Calcium</keyword>
<dbReference type="Pfam" id="PF00353">
    <property type="entry name" value="HemolysinCabind"/>
    <property type="match status" value="22"/>
</dbReference>
<accession>A0ABW0T2P6</accession>
<dbReference type="PANTHER" id="PTHR38340:SF1">
    <property type="entry name" value="S-LAYER PROTEIN"/>
    <property type="match status" value="1"/>
</dbReference>
<feature type="region of interest" description="Disordered" evidence="4">
    <location>
        <begin position="1355"/>
        <end position="1424"/>
    </location>
</feature>
<feature type="region of interest" description="Disordered" evidence="4">
    <location>
        <begin position="1757"/>
        <end position="1794"/>
    </location>
</feature>
<feature type="compositionally biased region" description="Basic and acidic residues" evidence="4">
    <location>
        <begin position="1355"/>
        <end position="1364"/>
    </location>
</feature>
<dbReference type="Gene3D" id="2.150.10.10">
    <property type="entry name" value="Serralysin-like metalloprotease, C-terminal"/>
    <property type="match status" value="16"/>
</dbReference>
<dbReference type="InterPro" id="IPR018511">
    <property type="entry name" value="Hemolysin-typ_Ca-bd_CS"/>
</dbReference>
<evidence type="ECO:0000256" key="3">
    <source>
        <dbReference type="ARBA" id="ARBA00022837"/>
    </source>
</evidence>
<proteinExistence type="predicted"/>
<dbReference type="Pfam" id="PF26363">
    <property type="entry name" value="Phospholipase-like"/>
    <property type="match status" value="1"/>
</dbReference>
<dbReference type="PRINTS" id="PR00313">
    <property type="entry name" value="CABNDNGRPT"/>
</dbReference>
<dbReference type="InterPro" id="IPR001343">
    <property type="entry name" value="Hemolysn_Ca-bd"/>
</dbReference>
<feature type="region of interest" description="Disordered" evidence="4">
    <location>
        <begin position="1573"/>
        <end position="1613"/>
    </location>
</feature>
<reference evidence="7" key="1">
    <citation type="journal article" date="2019" name="Int. J. Syst. Evol. Microbiol.">
        <title>The Global Catalogue of Microorganisms (GCM) 10K type strain sequencing project: providing services to taxonomists for standard genome sequencing and annotation.</title>
        <authorList>
            <consortium name="The Broad Institute Genomics Platform"/>
            <consortium name="The Broad Institute Genome Sequencing Center for Infectious Disease"/>
            <person name="Wu L."/>
            <person name="Ma J."/>
        </authorList>
    </citation>
    <scope>NUCLEOTIDE SEQUENCE [LARGE SCALE GENOMIC DNA]</scope>
    <source>
        <strain evidence="7">CGMCC 1.13587</strain>
    </source>
</reference>
<feature type="compositionally biased region" description="Low complexity" evidence="4">
    <location>
        <begin position="1770"/>
        <end position="1794"/>
    </location>
</feature>
<feature type="region of interest" description="Disordered" evidence="4">
    <location>
        <begin position="576"/>
        <end position="596"/>
    </location>
</feature>
<dbReference type="InterPro" id="IPR011049">
    <property type="entry name" value="Serralysin-like_metalloprot_C"/>
</dbReference>
<dbReference type="InterPro" id="IPR050557">
    <property type="entry name" value="RTX_toxin/Mannuronan_C5-epim"/>
</dbReference>
<protein>
    <submittedName>
        <fullName evidence="6">Calcium-binding protein</fullName>
    </submittedName>
</protein>
<sequence length="2895" mass="298971">MASNLEYAQLATHVYARSDANRTPLTDGWSQISRQEDDMWGFSAGAYQRGNEIVISFAGTNETMDWASNVPAGLGLGAFQVTEALDFVLGVMAQHPGATFSLTGHSLGGGLAAVMAVFLDLQATVFDPAPFELSARNDILLGALQTYLLTSGYNNAAFDAYTSSLGGLFLQREPNVVSYAMDGEVLGYLRFNDTAIQGGAYEYAVGTPSILEAVPGSMAISLHSMDLLSSVMRSQAFNTGLIEQNRAFSVFSDTDLYAADTRSDKRDFMASLHNRRLADGTGGSGILDVVGADLQKIGTNGTAFEKDINRGVLATLAEYYYFQAPSTSVGFVDAVQGGITLDLSKIAGGSDRKGQDMLLANLKDWLAHEETHLPDFGQVQRVTLQSGGAGLQMAVESDDKSDVVIGGESSDQISAGGGGDFIFGLDGADIIRGGAGKDEIYGDDGGDTLYAGSSADDTDTSENRLYGGWGDDTLYGSAGKDYLDAGGNADTLKGGDGFDVYKIDNLDTIDDSDGKGAVYRGNKQLAGGTHNEGDPENVYYGGGDVYVLNGTTLVINGGLTIENYDKDKSSLQIVLRDDDDDDDEGPSTDEASTRTSPIVIDLDGDGVETLALGATHFDHDADGLSEASGWVSSDDGLLVYDRNGDQRISNGTELFGSHSVLTSGEQAENGFQALAEFDDNGDGVVDAQDASYASLRVWRDLNSNGISDAGELQTLAEAGVASISTSYADSTHVDTNGHEHRQVATVVLSNGSASTAADVWFKIDAGERVNSGDIELTADVLFLPNAKGFGKVQDLRQAMALDPRLKTLLEQYIGTTDFTIKNQLLDDLIYRWAGADDVDPYSRDPKQVYGHVMDARQLVTLENLVGHDYMGVWCWGEHDPNPHGKAAPLLIAEYLEFKRFTAAQLAAQTDYADDLDIIRSAFGSDSLGTSVDWDSLQGKLSALYASGQVDRIAGILSVLTDLGMYSSGYRAKRDAAFQAIAASSAELAPFLDFSSRIGTAENDTLYGTDAGSIFFGLAGDDRLYGSVTGDSYHFSRGHGNDTILDRGGLDQVVLGEGITQADLTFTRNATTVWIHVKNADGSDGGSLRIDNFFDFDGTVDFSAIELIRFADGTSFSQQQILAILTATSITSGNDLVFGTAAGDTIDALAGNDDIHGLAGNDQLSGGAGDDELMGDDGADTLSGGVGNDSLVGGRGNDTYLFDAGHGNDVISNAAEAAGGKVDRLVFGEGIDPATATAKRIGNDLLLQISASDSVRTTNYFSTEAADGTAVDEIAFHDGTVWDIADIKAQVLQATAGDDVINGYASGDVLIGLAGNDRLFGNGGNDTLDGGDGNDTLDGGAGNDVLAGALGADSLRGGEGDDRLDGGAGNDSLQGASGDDSLVGGDGNDDLDGGAGRDTLQGGTGGDWLNGGAGDDTIEGGLGNDTLQGGAGSDLYMFNAGDGQDTIDNYDASAGRVDALVFGAGIDPSQVTARRSGDHLVLTFAGSEDQVTVSHYFIGDVAGGYQLDQIRFADGTAWNVDTIKLLVLTATTGTDTLHGYETADSLAGGEGNDTLYGHGGNDILQGQSGDDVVYGGAGNDQATGEAGNDVLNGEDGDDTLDGGADNDTLRGGAGTDHLAGRLGDDLLEGGEGDDFYHFAAGDGHDIINDTQGLSTVYLSGLPLGEVYFRREQTALGVYFLNFPDDRILLTDFFDPVTELARHGLRLDMGDGQVRVLDMAALDAASMTGTTLDDVIFGNTLDNTIEGLAGNDALRGGTGADNLDGGTGNDVLQGQDGNDLLSGGDGNDLLDGGRGQDQLAGGAGDDIYVVEDVGDVVTEQANGGYDIVRSSVSHILSPDVERLELTGSAAIDGTGNELDNALVGNNGDNKLSGLDGEDTLFGFGGSDTLIGGAGNDQLDGGYGNDLMSGGTGDDTYFVDAPDDVIVELAGEGHDVVFAISNYALSDNIEKLVLAEGGWASDGTGNAGDNELIGNSQDNRLDGGSGADSMTGGLGNDTYVVDDAGDMIVENADEGTDTVESSIDYVLGGTLENLTLLGTANLSGTGNDQDNVLVGNEGNNRLEGGLGADSLHGGLGNDYFIEESGADWVYENVDEGLDTVERRYETNLVLKDNVENLILASGVTTGNGNELDNTITGNTGDNTLGGWDGDDLLQGLAGDDALFGGNGSDDLKGDAGNDYLDGGAGIDQLEGGAGNDVYITDDSDDVVTEDANAGTDQVQTTASYTLSANVENLFLMDGAGAIDGTGNALDNYLAGNDDDNVLSGMGGSDTMVAGGGDDLLIGGTGDDKYVFDATSGSDVVDNTGGGNDGVFFTNGVDRDRLSFDRDGDDLLIFVDAATTPSVRVTNHFLGGDAAIDYVQPDGGFMLTTAQINQIVAGGGTGGQYDQVIEGTAVAEQLVGSAGKDLIKGLAGDDQLFGLAGDDTLQGGDGDDYLAGGGGSGSGSGADRLEGGVGSDTLSGEDGTNMLLGGAGDDSYVYGGGQDTIDNTDGGFDGVFFNDGISASQLGFSRDGDDLLITVDDNASSTVRITNHFLGGDYAIDYVQPASGSMLDTAAINALVGGGSGDPGTPGEPGNDSVYTTTVDGTAAGEQLLGTNGRDLIHGLGGNDTIFGFGGDDKFVGADGDDYLSGGNGSFSGSGNDILIGGAGVDTLVGEDGNDLLLGGAGNDKYVWQAGSGSDVIDNTGGGTDWLFFNGVNRTRLSFHSSGDDLIVLVDGDEAQQVCVQNHFLGGDLAISYVQPSDGYAIPASQFGSLLTPLPAGFTAASFSPSSMSAMSLAPDAQAMAFGTADAANSVTYGTSSDVLLDKRGRLHATLWDWPSEQGSIRRESHVRSIDSVAHFGEGVSVSREAQQLIEAMSRFSPVSGASEGHEDTAWNGATLTMSHVTDHPFKQRSSVSAL</sequence>
<evidence type="ECO:0000313" key="6">
    <source>
        <dbReference type="EMBL" id="MFC5583372.1"/>
    </source>
</evidence>
<comment type="subcellular location">
    <subcellularLocation>
        <location evidence="1">Secreted</location>
    </subcellularLocation>
</comment>
<feature type="region of interest" description="Disordered" evidence="4">
    <location>
        <begin position="1963"/>
        <end position="1991"/>
    </location>
</feature>
<feature type="compositionally biased region" description="Acidic residues" evidence="4">
    <location>
        <begin position="577"/>
        <end position="587"/>
    </location>
</feature>
<dbReference type="EMBL" id="JBHSNG010000049">
    <property type="protein sequence ID" value="MFC5583372.1"/>
    <property type="molecule type" value="Genomic_DNA"/>
</dbReference>
<dbReference type="PANTHER" id="PTHR38340">
    <property type="entry name" value="S-LAYER PROTEIN"/>
    <property type="match status" value="1"/>
</dbReference>
<organism evidence="6 7">
    <name type="scientific">Rhodanobacter terrae</name>
    <dbReference type="NCBI Taxonomy" id="418647"/>
    <lineage>
        <taxon>Bacteria</taxon>
        <taxon>Pseudomonadati</taxon>
        <taxon>Pseudomonadota</taxon>
        <taxon>Gammaproteobacteria</taxon>
        <taxon>Lysobacterales</taxon>
        <taxon>Rhodanobacteraceae</taxon>
        <taxon>Rhodanobacter</taxon>
    </lineage>
</organism>
<feature type="domain" description="Haemolysin-type calcium binding-related" evidence="5">
    <location>
        <begin position="1478"/>
        <end position="1521"/>
    </location>
</feature>
<evidence type="ECO:0000256" key="4">
    <source>
        <dbReference type="SAM" id="MobiDB-lite"/>
    </source>
</evidence>
<evidence type="ECO:0000256" key="2">
    <source>
        <dbReference type="ARBA" id="ARBA00022525"/>
    </source>
</evidence>
<dbReference type="Pfam" id="PF06594">
    <property type="entry name" value="HCBP_related"/>
    <property type="match status" value="2"/>
</dbReference>
<feature type="compositionally biased region" description="Gly residues" evidence="4">
    <location>
        <begin position="1401"/>
        <end position="1413"/>
    </location>
</feature>
<dbReference type="PROSITE" id="PS00330">
    <property type="entry name" value="HEMOLYSIN_CALCIUM"/>
    <property type="match status" value="17"/>
</dbReference>
<evidence type="ECO:0000256" key="1">
    <source>
        <dbReference type="ARBA" id="ARBA00004613"/>
    </source>
</evidence>
<keyword evidence="7" id="KW-1185">Reference proteome</keyword>
<feature type="compositionally biased region" description="Gly residues" evidence="4">
    <location>
        <begin position="2431"/>
        <end position="2440"/>
    </location>
</feature>
<keyword evidence="2" id="KW-0964">Secreted</keyword>
<dbReference type="InterPro" id="IPR029058">
    <property type="entry name" value="AB_hydrolase_fold"/>
</dbReference>
<gene>
    <name evidence="6" type="ORF">ACFPPB_19855</name>
</gene>
<dbReference type="Gene3D" id="3.40.50.1820">
    <property type="entry name" value="alpha/beta hydrolase"/>
    <property type="match status" value="1"/>
</dbReference>
<feature type="domain" description="Haemolysin-type calcium binding-related" evidence="5">
    <location>
        <begin position="1243"/>
        <end position="1285"/>
    </location>
</feature>
<evidence type="ECO:0000259" key="5">
    <source>
        <dbReference type="Pfam" id="PF06594"/>
    </source>
</evidence>
<feature type="region of interest" description="Disordered" evidence="4">
    <location>
        <begin position="2426"/>
        <end position="2459"/>
    </location>
</feature>
<dbReference type="InterPro" id="IPR010566">
    <property type="entry name" value="Haemolys_ca-bd"/>
</dbReference>
<dbReference type="SUPFAM" id="SSF51120">
    <property type="entry name" value="beta-Roll"/>
    <property type="match status" value="14"/>
</dbReference>
<dbReference type="RefSeq" id="WP_377330323.1">
    <property type="nucleotide sequence ID" value="NZ_JBHSNG010000049.1"/>
</dbReference>
<comment type="caution">
    <text evidence="6">The sequence shown here is derived from an EMBL/GenBank/DDBJ whole genome shotgun (WGS) entry which is preliminary data.</text>
</comment>
<dbReference type="SUPFAM" id="SSF53474">
    <property type="entry name" value="alpha/beta-Hydrolases"/>
    <property type="match status" value="1"/>
</dbReference>
<dbReference type="Proteomes" id="UP001596111">
    <property type="component" value="Unassembled WGS sequence"/>
</dbReference>
<name>A0ABW0T2P6_9GAMM</name>
<evidence type="ECO:0000313" key="7">
    <source>
        <dbReference type="Proteomes" id="UP001596111"/>
    </source>
</evidence>